<dbReference type="Pfam" id="PF21601">
    <property type="entry name" value="GldM_2nd"/>
    <property type="match status" value="1"/>
</dbReference>
<evidence type="ECO:0000259" key="4">
    <source>
        <dbReference type="Pfam" id="PF21601"/>
    </source>
</evidence>
<dbReference type="Pfam" id="PF12081">
    <property type="entry name" value="GldM_1st"/>
    <property type="match status" value="1"/>
</dbReference>
<evidence type="ECO:0000259" key="5">
    <source>
        <dbReference type="Pfam" id="PF21602"/>
    </source>
</evidence>
<evidence type="ECO:0000313" key="7">
    <source>
        <dbReference type="Proteomes" id="UP001348817"/>
    </source>
</evidence>
<dbReference type="RefSeq" id="WP_338393235.1">
    <property type="nucleotide sequence ID" value="NZ_AP025314.1"/>
</dbReference>
<feature type="domain" description="Gliding motility-associated protein GldM first immunoglobulin-like" evidence="4">
    <location>
        <begin position="223"/>
        <end position="328"/>
    </location>
</feature>
<dbReference type="AlphaFoldDB" id="A0AAU9CWI3"/>
<dbReference type="InterPro" id="IPR022720">
    <property type="entry name" value="Motility-assoc_prot_GldM_N"/>
</dbReference>
<evidence type="ECO:0000259" key="3">
    <source>
        <dbReference type="Pfam" id="PF12081"/>
    </source>
</evidence>
<name>A0AAU9CWI3_9BACT</name>
<keyword evidence="1" id="KW-0812">Transmembrane</keyword>
<dbReference type="InterPro" id="IPR022719">
    <property type="entry name" value="Motility-assoc_prot_GldM_C"/>
</dbReference>
<evidence type="ECO:0008006" key="8">
    <source>
        <dbReference type="Google" id="ProtNLM"/>
    </source>
</evidence>
<gene>
    <name evidence="6" type="ORF">FUAX_03750</name>
</gene>
<dbReference type="Pfam" id="PF21602">
    <property type="entry name" value="GldM_3rd"/>
    <property type="match status" value="1"/>
</dbReference>
<sequence>MAGGKETPRQKLINLMYLVLLAMLALNVSSGVLDKFWTINKSLEKSVEDTNDKNTSTVKGIQASVDEMGGSDGKYGPILTKAQNIRKITEKALGDIEAFKKKLTVESGGNDEGGEKPKGLKDENSVANLMVKKKEGLKVQQTINDYTATLQKHVPKVKFAKLALDPNEDAALQNDKEQRNKSFSIYHFSQTPLVAALATLSDFQSKMIAQEAQALEHLAKQVGAKDYKFETIVLKAIPESKVVAAGTKYTAKLFLAAQSSNVTPQMFHNGKALPVDANGVATVEFTASAKNYDKEGRSKQTYTASAKMEGAGGSGDIQPIVEEFIVAKPVIQIQSAAVQALYFNCGNEMNIQVPALGTNYNPSFRTSGASNYPMAKKGFVTIVPNGSSKKVGVTVSSNGYTIGTETFGVRKIPTPDVTAYYRNKPIDGKKGLSKAPRSFEVRPIPDQSFLEFLPKDARYRIAECEVVLVRNNKAKGRAIRVKLSGSDIQKDFNKGTKINLGNMAREARAGDRILVDVKRVVRVNFKGNVEDVKLTSTYINIPIGG</sequence>
<feature type="transmembrane region" description="Helical" evidence="1">
    <location>
        <begin position="12"/>
        <end position="33"/>
    </location>
</feature>
<accession>A0AAU9CWI3</accession>
<dbReference type="EMBL" id="AP025314">
    <property type="protein sequence ID" value="BDD07943.1"/>
    <property type="molecule type" value="Genomic_DNA"/>
</dbReference>
<dbReference type="InterPro" id="IPR019859">
    <property type="entry name" value="Motility-assoc_prot_GldM"/>
</dbReference>
<dbReference type="Pfam" id="PF12080">
    <property type="entry name" value="GldM_4th"/>
    <property type="match status" value="1"/>
</dbReference>
<dbReference type="NCBIfam" id="TIGR03517">
    <property type="entry name" value="GldM_gliding"/>
    <property type="match status" value="1"/>
</dbReference>
<keyword evidence="1" id="KW-1133">Transmembrane helix</keyword>
<keyword evidence="1" id="KW-0472">Membrane</keyword>
<dbReference type="Proteomes" id="UP001348817">
    <property type="component" value="Chromosome"/>
</dbReference>
<protein>
    <recommendedName>
        <fullName evidence="8">Gliding motility protein GldM</fullName>
    </recommendedName>
</protein>
<keyword evidence="7" id="KW-1185">Reference proteome</keyword>
<evidence type="ECO:0000256" key="1">
    <source>
        <dbReference type="SAM" id="Phobius"/>
    </source>
</evidence>
<dbReference type="InterPro" id="IPR048406">
    <property type="entry name" value="GldM_Ig-like-2"/>
</dbReference>
<reference evidence="6 7" key="1">
    <citation type="submission" date="2021-12" db="EMBL/GenBank/DDBJ databases">
        <title>Genome sequencing of bacteria with rrn-lacking chromosome and rrn-plasmid.</title>
        <authorList>
            <person name="Anda M."/>
            <person name="Iwasaki W."/>
        </authorList>
    </citation>
    <scope>NUCLEOTIDE SEQUENCE [LARGE SCALE GENOMIC DNA]</scope>
    <source>
        <strain evidence="6 7">DSM 100852</strain>
    </source>
</reference>
<dbReference type="InterPro" id="IPR048405">
    <property type="entry name" value="GldM_Ig-like-1"/>
</dbReference>
<evidence type="ECO:0000259" key="2">
    <source>
        <dbReference type="Pfam" id="PF12080"/>
    </source>
</evidence>
<feature type="domain" description="Gliding motility-associated protein GldM N-terminal" evidence="3">
    <location>
        <begin position="32"/>
        <end position="220"/>
    </location>
</feature>
<organism evidence="6 7">
    <name type="scientific">Fulvitalea axinellae</name>
    <dbReference type="NCBI Taxonomy" id="1182444"/>
    <lineage>
        <taxon>Bacteria</taxon>
        <taxon>Pseudomonadati</taxon>
        <taxon>Bacteroidota</taxon>
        <taxon>Cytophagia</taxon>
        <taxon>Cytophagales</taxon>
        <taxon>Persicobacteraceae</taxon>
        <taxon>Fulvitalea</taxon>
    </lineage>
</organism>
<proteinExistence type="predicted"/>
<dbReference type="KEGG" id="fax:FUAX_03750"/>
<feature type="domain" description="Gliding motility-associated protein GldM second immunoglobulin-like" evidence="5">
    <location>
        <begin position="330"/>
        <end position="410"/>
    </location>
</feature>
<feature type="domain" description="Gliding motility-associated protein GldM C-terminal" evidence="2">
    <location>
        <begin position="413"/>
        <end position="543"/>
    </location>
</feature>
<evidence type="ECO:0000313" key="6">
    <source>
        <dbReference type="EMBL" id="BDD07943.1"/>
    </source>
</evidence>